<dbReference type="GO" id="GO:0005385">
    <property type="term" value="F:zinc ion transmembrane transporter activity"/>
    <property type="evidence" value="ECO:0007669"/>
    <property type="project" value="TreeGrafter"/>
</dbReference>
<dbReference type="InterPro" id="IPR003689">
    <property type="entry name" value="ZIP"/>
</dbReference>
<evidence type="ECO:0000256" key="4">
    <source>
        <dbReference type="ARBA" id="ARBA00023136"/>
    </source>
</evidence>
<name>T1HAR2_RHOPR</name>
<protein>
    <submittedName>
        <fullName evidence="5">Uncharacterized protein</fullName>
    </submittedName>
</protein>
<dbReference type="Proteomes" id="UP000015103">
    <property type="component" value="Unassembled WGS sequence"/>
</dbReference>
<evidence type="ECO:0000313" key="6">
    <source>
        <dbReference type="Proteomes" id="UP000015103"/>
    </source>
</evidence>
<dbReference type="PANTHER" id="PTHR11040">
    <property type="entry name" value="ZINC/IRON TRANSPORTER"/>
    <property type="match status" value="1"/>
</dbReference>
<dbReference type="AlphaFoldDB" id="T1HAR2"/>
<evidence type="ECO:0000256" key="3">
    <source>
        <dbReference type="ARBA" id="ARBA00022989"/>
    </source>
</evidence>
<dbReference type="GO" id="GO:0005886">
    <property type="term" value="C:plasma membrane"/>
    <property type="evidence" value="ECO:0007669"/>
    <property type="project" value="TreeGrafter"/>
</dbReference>
<dbReference type="EnsemblMetazoa" id="RPRC001118-RA">
    <property type="protein sequence ID" value="RPRC001118-PA"/>
    <property type="gene ID" value="RPRC001118"/>
</dbReference>
<keyword evidence="6" id="KW-1185">Reference proteome</keyword>
<proteinExistence type="predicted"/>
<sequence length="314" mass="34226">MNATQDLEPLKNTEFETKLNHMFSSLSLTRLVRDLKLIAIVVISFGSYFFGVLPNILGLGTKYQNSVTLSAVLCFGGGVLFATSIIHILPDIRKDLSQWSEVVFCLGYLLIYFVDVVVVMLSSKQQTESELLKREDINSYGTIEDSAVVINSESQEQAVRLSSKINCLDFGMLFAFSVHSLLEGLVIGVESTRSGVLLLFTAVCCHKLLVAFCLGAELSKGGQPLHTILPPLSVFVLGSSVGIGLGILLPESAPGVTMIEPILQGLAGGTLLYVVVTEIIPRERERLLPKYCAIVQYISLCCGFMFMAFLSKIS</sequence>
<dbReference type="EMBL" id="ACPB03021240">
    <property type="status" value="NOT_ANNOTATED_CDS"/>
    <property type="molecule type" value="Genomic_DNA"/>
</dbReference>
<dbReference type="OMA" id="TMMIDSV"/>
<reference evidence="5" key="1">
    <citation type="submission" date="2015-05" db="UniProtKB">
        <authorList>
            <consortium name="EnsemblMetazoa"/>
        </authorList>
    </citation>
    <scope>IDENTIFICATION</scope>
</reference>
<keyword evidence="4" id="KW-0472">Membrane</keyword>
<evidence type="ECO:0000256" key="2">
    <source>
        <dbReference type="ARBA" id="ARBA00022692"/>
    </source>
</evidence>
<dbReference type="PANTHER" id="PTHR11040:SF169">
    <property type="entry name" value="FI24038P1"/>
    <property type="match status" value="1"/>
</dbReference>
<dbReference type="HOGENOM" id="CLU_040462_0_0_1"/>
<organism evidence="5 6">
    <name type="scientific">Rhodnius prolixus</name>
    <name type="common">Triatomid bug</name>
    <dbReference type="NCBI Taxonomy" id="13249"/>
    <lineage>
        <taxon>Eukaryota</taxon>
        <taxon>Metazoa</taxon>
        <taxon>Ecdysozoa</taxon>
        <taxon>Arthropoda</taxon>
        <taxon>Hexapoda</taxon>
        <taxon>Insecta</taxon>
        <taxon>Pterygota</taxon>
        <taxon>Neoptera</taxon>
        <taxon>Paraneoptera</taxon>
        <taxon>Hemiptera</taxon>
        <taxon>Heteroptera</taxon>
        <taxon>Panheteroptera</taxon>
        <taxon>Cimicomorpha</taxon>
        <taxon>Reduviidae</taxon>
        <taxon>Triatominae</taxon>
        <taxon>Rhodnius</taxon>
    </lineage>
</organism>
<dbReference type="Pfam" id="PF02535">
    <property type="entry name" value="Zip"/>
    <property type="match status" value="1"/>
</dbReference>
<dbReference type="eggNOG" id="KOG1558">
    <property type="taxonomic scope" value="Eukaryota"/>
</dbReference>
<keyword evidence="2" id="KW-0812">Transmembrane</keyword>
<dbReference type="FunCoup" id="T1HAR2">
    <property type="interactions" value="35"/>
</dbReference>
<evidence type="ECO:0000313" key="5">
    <source>
        <dbReference type="EnsemblMetazoa" id="RPRC001118-PA"/>
    </source>
</evidence>
<dbReference type="VEuPathDB" id="VectorBase:RPRC001118"/>
<keyword evidence="3" id="KW-1133">Transmembrane helix</keyword>
<accession>T1HAR2</accession>
<evidence type="ECO:0000256" key="1">
    <source>
        <dbReference type="ARBA" id="ARBA00004141"/>
    </source>
</evidence>
<dbReference type="STRING" id="13249.T1HAR2"/>
<dbReference type="InParanoid" id="T1HAR2"/>
<comment type="subcellular location">
    <subcellularLocation>
        <location evidence="1">Membrane</location>
        <topology evidence="1">Multi-pass membrane protein</topology>
    </subcellularLocation>
</comment>